<protein>
    <submittedName>
        <fullName evidence="1">Uncharacterized protein</fullName>
    </submittedName>
</protein>
<organism evidence="1">
    <name type="scientific">marine metagenome</name>
    <dbReference type="NCBI Taxonomy" id="408172"/>
    <lineage>
        <taxon>unclassified sequences</taxon>
        <taxon>metagenomes</taxon>
        <taxon>ecological metagenomes</taxon>
    </lineage>
</organism>
<sequence length="184" mass="20636">MKRCGTCMTGVGSSGVGRIYIKAGSEEIDLSGSAREVNDAWLNITKQDTWQSTLSRIRLARKEAIERAREVALKSGIPERGSAFRRLIDTCGIDKKSDVILAAIHYLRSVEKEIDTPPRDIKSLIVQSEKWEEGEIDKWNLSLYINRMLEGGGALLEYPVNQPEKNRYVVLTDAGLDHLENMSL</sequence>
<proteinExistence type="predicted"/>
<evidence type="ECO:0000313" key="1">
    <source>
        <dbReference type="EMBL" id="SVA68268.1"/>
    </source>
</evidence>
<reference evidence="1" key="1">
    <citation type="submission" date="2018-05" db="EMBL/GenBank/DDBJ databases">
        <authorList>
            <person name="Lanie J.A."/>
            <person name="Ng W.-L."/>
            <person name="Kazmierczak K.M."/>
            <person name="Andrzejewski T.M."/>
            <person name="Davidsen T.M."/>
            <person name="Wayne K.J."/>
            <person name="Tettelin H."/>
            <person name="Glass J.I."/>
            <person name="Rusch D."/>
            <person name="Podicherti R."/>
            <person name="Tsui H.-C.T."/>
            <person name="Winkler M.E."/>
        </authorList>
    </citation>
    <scope>NUCLEOTIDE SEQUENCE</scope>
</reference>
<dbReference type="EMBL" id="UINC01016389">
    <property type="protein sequence ID" value="SVA68268.1"/>
    <property type="molecule type" value="Genomic_DNA"/>
</dbReference>
<gene>
    <name evidence="1" type="ORF">METZ01_LOCUS121122</name>
</gene>
<dbReference type="AlphaFoldDB" id="A0A381XU47"/>
<name>A0A381XU47_9ZZZZ</name>
<accession>A0A381XU47</accession>